<feature type="compositionally biased region" description="Pro residues" evidence="1">
    <location>
        <begin position="155"/>
        <end position="187"/>
    </location>
</feature>
<feature type="compositionally biased region" description="Low complexity" evidence="1">
    <location>
        <begin position="136"/>
        <end position="154"/>
    </location>
</feature>
<accession>A0ABT1W4Y0</accession>
<keyword evidence="2" id="KW-1133">Transmembrane helix</keyword>
<dbReference type="RefSeq" id="WP_422863391.1">
    <property type="nucleotide sequence ID" value="NZ_JAMSKV010000003.1"/>
</dbReference>
<name>A0ABT1W4Y0_9PROT</name>
<protein>
    <submittedName>
        <fullName evidence="4">SPOR domain-containing protein</fullName>
    </submittedName>
</protein>
<reference evidence="4 5" key="1">
    <citation type="submission" date="2022-06" db="EMBL/GenBank/DDBJ databases">
        <title>Endosaccharibacter gen. nov., sp. nov., endophytic bacteria isolated from sugarcane.</title>
        <authorList>
            <person name="Pitiwittayakul N."/>
            <person name="Yukphan P."/>
            <person name="Charoenyingcharoen P."/>
            <person name="Tanasupawat S."/>
        </authorList>
    </citation>
    <scope>NUCLEOTIDE SEQUENCE [LARGE SCALE GENOMIC DNA]</scope>
    <source>
        <strain evidence="4 5">KSS8</strain>
    </source>
</reference>
<feature type="domain" description="SPOR" evidence="3">
    <location>
        <begin position="210"/>
        <end position="294"/>
    </location>
</feature>
<organism evidence="4 5">
    <name type="scientific">Endosaccharibacter trunci</name>
    <dbReference type="NCBI Taxonomy" id="2812733"/>
    <lineage>
        <taxon>Bacteria</taxon>
        <taxon>Pseudomonadati</taxon>
        <taxon>Pseudomonadota</taxon>
        <taxon>Alphaproteobacteria</taxon>
        <taxon>Acetobacterales</taxon>
        <taxon>Acetobacteraceae</taxon>
        <taxon>Endosaccharibacter</taxon>
    </lineage>
</organism>
<keyword evidence="2" id="KW-0472">Membrane</keyword>
<evidence type="ECO:0000259" key="3">
    <source>
        <dbReference type="PROSITE" id="PS51724"/>
    </source>
</evidence>
<evidence type="ECO:0000313" key="5">
    <source>
        <dbReference type="Proteomes" id="UP001524587"/>
    </source>
</evidence>
<sequence>MSQDRDLVEEERRAKLAASAEDRPRASGSGQRGLDSGTKKLAIVAGGLGGVLVLMVGGWSLLGHHQSGIPILAPPSGPVRVKPLDPGGMQLVGPQMSNAGDNGPQTLAPGPEEAAPQALQAEVDRARAADRPAAPPVAAGAPASRAQAMTAPAPAAAPVPASAPSPLPAPLPAPVPATLPAPEPAAPPAADHARPGASDSGASEAGASAPATSGRYAVQLAAVDSEAAARAEWSRLSHRAPALFAGHGPVIATASRDGKQFFRLRTGGFASIADATSFCQQAKQSGIACTLADF</sequence>
<feature type="transmembrane region" description="Helical" evidence="2">
    <location>
        <begin position="41"/>
        <end position="62"/>
    </location>
</feature>
<feature type="region of interest" description="Disordered" evidence="1">
    <location>
        <begin position="1"/>
        <end position="35"/>
    </location>
</feature>
<evidence type="ECO:0000256" key="1">
    <source>
        <dbReference type="SAM" id="MobiDB-lite"/>
    </source>
</evidence>
<dbReference type="SUPFAM" id="SSF110997">
    <property type="entry name" value="Sporulation related repeat"/>
    <property type="match status" value="1"/>
</dbReference>
<dbReference type="PROSITE" id="PS51724">
    <property type="entry name" value="SPOR"/>
    <property type="match status" value="1"/>
</dbReference>
<dbReference type="Pfam" id="PF05036">
    <property type="entry name" value="SPOR"/>
    <property type="match status" value="1"/>
</dbReference>
<evidence type="ECO:0000256" key="2">
    <source>
        <dbReference type="SAM" id="Phobius"/>
    </source>
</evidence>
<dbReference type="InterPro" id="IPR007730">
    <property type="entry name" value="SPOR-like_dom"/>
</dbReference>
<evidence type="ECO:0000313" key="4">
    <source>
        <dbReference type="EMBL" id="MCQ8277934.1"/>
    </source>
</evidence>
<feature type="region of interest" description="Disordered" evidence="1">
    <location>
        <begin position="93"/>
        <end position="210"/>
    </location>
</feature>
<feature type="compositionally biased region" description="Basic and acidic residues" evidence="1">
    <location>
        <begin position="1"/>
        <end position="25"/>
    </location>
</feature>
<feature type="compositionally biased region" description="Low complexity" evidence="1">
    <location>
        <begin position="195"/>
        <end position="210"/>
    </location>
</feature>
<keyword evidence="5" id="KW-1185">Reference proteome</keyword>
<dbReference type="Proteomes" id="UP001524587">
    <property type="component" value="Unassembled WGS sequence"/>
</dbReference>
<dbReference type="EMBL" id="JAMSKV010000003">
    <property type="protein sequence ID" value="MCQ8277934.1"/>
    <property type="molecule type" value="Genomic_DNA"/>
</dbReference>
<feature type="compositionally biased region" description="Polar residues" evidence="1">
    <location>
        <begin position="95"/>
        <end position="105"/>
    </location>
</feature>
<feature type="compositionally biased region" description="Low complexity" evidence="1">
    <location>
        <begin position="107"/>
        <end position="121"/>
    </location>
</feature>
<gene>
    <name evidence="4" type="ORF">NFI95_05680</name>
</gene>
<comment type="caution">
    <text evidence="4">The sequence shown here is derived from an EMBL/GenBank/DDBJ whole genome shotgun (WGS) entry which is preliminary data.</text>
</comment>
<keyword evidence="2" id="KW-0812">Transmembrane</keyword>
<dbReference type="InterPro" id="IPR036680">
    <property type="entry name" value="SPOR-like_sf"/>
</dbReference>
<proteinExistence type="predicted"/>
<dbReference type="Gene3D" id="3.30.70.1070">
    <property type="entry name" value="Sporulation related repeat"/>
    <property type="match status" value="1"/>
</dbReference>